<dbReference type="InterPro" id="IPR000206">
    <property type="entry name" value="Ribosomal_bL12"/>
</dbReference>
<evidence type="ECO:0000259" key="5">
    <source>
        <dbReference type="Pfam" id="PF00542"/>
    </source>
</evidence>
<dbReference type="SUPFAM" id="SSF48300">
    <property type="entry name" value="Ribosomal protein L7/12, oligomerisation (N-terminal) domain"/>
    <property type="match status" value="1"/>
</dbReference>
<evidence type="ECO:0000259" key="6">
    <source>
        <dbReference type="Pfam" id="PF16320"/>
    </source>
</evidence>
<dbReference type="InterPro" id="IPR036235">
    <property type="entry name" value="Ribosomal_bL12_oligo_N_sf"/>
</dbReference>
<dbReference type="FunFam" id="3.30.1390.10:FF:000001">
    <property type="entry name" value="50S ribosomal protein L7/L12"/>
    <property type="match status" value="1"/>
</dbReference>
<dbReference type="EMBL" id="BIMX01000013">
    <property type="protein sequence ID" value="GCE99801.1"/>
    <property type="molecule type" value="Genomic_DNA"/>
</dbReference>
<dbReference type="Proteomes" id="UP000301737">
    <property type="component" value="Unassembled WGS sequence"/>
</dbReference>
<sequence length="186" mass="19812">MLRIIAKRSPIVVPRCGRLTTTPFLQQFNCRHQSTEASDSKPSEPIDPKISNIVNEISKLTLLETSVLINELKTQLKIPDIALPAAGAGGAAPAAGGASGGAAVEEEAQEEKPEEKTIFALKLESFDAKAKPKIIKEIKTMLGLSLVEAKKFAEAAPKVLKDNVAKDDAEKIKSSLEALGAKVSLE</sequence>
<dbReference type="Pfam" id="PF16320">
    <property type="entry name" value="Ribosomal_L12_N"/>
    <property type="match status" value="1"/>
</dbReference>
<comment type="caution">
    <text evidence="7">The sequence shown here is derived from an EMBL/GenBank/DDBJ whole genome shotgun (WGS) entry which is preliminary data.</text>
</comment>
<dbReference type="Pfam" id="PF00542">
    <property type="entry name" value="Ribosomal_L12"/>
    <property type="match status" value="1"/>
</dbReference>
<evidence type="ECO:0000256" key="3">
    <source>
        <dbReference type="ARBA" id="ARBA00023274"/>
    </source>
</evidence>
<feature type="domain" description="Large ribosomal subunit protein bL12 C-terminal" evidence="5">
    <location>
        <begin position="119"/>
        <end position="186"/>
    </location>
</feature>
<reference evidence="7 8" key="1">
    <citation type="submission" date="2019-01" db="EMBL/GenBank/DDBJ databases">
        <title>Draft Genome Sequencing of Zygosaccharomyces mellis Ca-7.</title>
        <authorList>
            <person name="Shiwa Y."/>
            <person name="Kanesaki Y."/>
            <person name="Ishige T."/>
            <person name="Mura K."/>
            <person name="Hori T."/>
            <person name="Tamura T."/>
        </authorList>
    </citation>
    <scope>NUCLEOTIDE SEQUENCE [LARGE SCALE GENOMIC DNA]</scope>
    <source>
        <strain evidence="7 8">Ca-7</strain>
    </source>
</reference>
<dbReference type="CDD" id="cd00387">
    <property type="entry name" value="Ribosomal_L7_L12"/>
    <property type="match status" value="1"/>
</dbReference>
<dbReference type="InterPro" id="IPR013823">
    <property type="entry name" value="Ribosomal_bL12_C"/>
</dbReference>
<gene>
    <name evidence="7" type="ORF">ZYGM_001672</name>
</gene>
<protein>
    <recommendedName>
        <fullName evidence="9">54S ribosomal protein L12, mitochondrial</fullName>
    </recommendedName>
</protein>
<dbReference type="Gene3D" id="1.20.5.710">
    <property type="entry name" value="Single helix bin"/>
    <property type="match status" value="1"/>
</dbReference>
<keyword evidence="2" id="KW-0689">Ribosomal protein</keyword>
<name>A0A4C2E757_9SACH</name>
<dbReference type="GO" id="GO:0003729">
    <property type="term" value="F:mRNA binding"/>
    <property type="evidence" value="ECO:0007669"/>
    <property type="project" value="TreeGrafter"/>
</dbReference>
<evidence type="ECO:0000313" key="8">
    <source>
        <dbReference type="Proteomes" id="UP000301737"/>
    </source>
</evidence>
<dbReference type="GO" id="GO:0003735">
    <property type="term" value="F:structural constituent of ribosome"/>
    <property type="evidence" value="ECO:0007669"/>
    <property type="project" value="InterPro"/>
</dbReference>
<dbReference type="SUPFAM" id="SSF54736">
    <property type="entry name" value="ClpS-like"/>
    <property type="match status" value="1"/>
</dbReference>
<dbReference type="GO" id="GO:0006412">
    <property type="term" value="P:translation"/>
    <property type="evidence" value="ECO:0007669"/>
    <property type="project" value="InterPro"/>
</dbReference>
<feature type="domain" description="Large ribosomal subunit protein bL12 oligomerization" evidence="6">
    <location>
        <begin position="49"/>
        <end position="97"/>
    </location>
</feature>
<dbReference type="AlphaFoldDB" id="A0A4C2E757"/>
<organism evidence="7 8">
    <name type="scientific">Zygosaccharomyces mellis</name>
    <dbReference type="NCBI Taxonomy" id="42258"/>
    <lineage>
        <taxon>Eukaryota</taxon>
        <taxon>Fungi</taxon>
        <taxon>Dikarya</taxon>
        <taxon>Ascomycota</taxon>
        <taxon>Saccharomycotina</taxon>
        <taxon>Saccharomycetes</taxon>
        <taxon>Saccharomycetales</taxon>
        <taxon>Saccharomycetaceae</taxon>
        <taxon>Zygosaccharomyces</taxon>
    </lineage>
</organism>
<dbReference type="InterPro" id="IPR014719">
    <property type="entry name" value="Ribosomal_bL12_C/ClpS-like"/>
</dbReference>
<evidence type="ECO:0000256" key="2">
    <source>
        <dbReference type="ARBA" id="ARBA00022980"/>
    </source>
</evidence>
<dbReference type="GO" id="GO:0005762">
    <property type="term" value="C:mitochondrial large ribosomal subunit"/>
    <property type="evidence" value="ECO:0007669"/>
    <property type="project" value="TreeGrafter"/>
</dbReference>
<dbReference type="Gene3D" id="3.30.1390.10">
    <property type="match status" value="1"/>
</dbReference>
<evidence type="ECO:0008006" key="9">
    <source>
        <dbReference type="Google" id="ProtNLM"/>
    </source>
</evidence>
<feature type="region of interest" description="Disordered" evidence="4">
    <location>
        <begin position="89"/>
        <end position="111"/>
    </location>
</feature>
<dbReference type="PANTHER" id="PTHR45987">
    <property type="entry name" value="39S RIBOSOMAL PROTEIN L12"/>
    <property type="match status" value="1"/>
</dbReference>
<evidence type="ECO:0000256" key="1">
    <source>
        <dbReference type="ARBA" id="ARBA00007197"/>
    </source>
</evidence>
<accession>A0A4C2E757</accession>
<evidence type="ECO:0000313" key="7">
    <source>
        <dbReference type="EMBL" id="GCE99801.1"/>
    </source>
</evidence>
<dbReference type="PANTHER" id="PTHR45987:SF4">
    <property type="entry name" value="LARGE RIBOSOMAL SUBUNIT PROTEIN BL12M"/>
    <property type="match status" value="1"/>
</dbReference>
<dbReference type="OrthoDB" id="250175at2759"/>
<comment type="similarity">
    <text evidence="1">Belongs to the bacterial ribosomal protein bL12 family.</text>
</comment>
<proteinExistence type="inferred from homology"/>
<dbReference type="HAMAP" id="MF_00368">
    <property type="entry name" value="Ribosomal_bL12"/>
    <property type="match status" value="1"/>
</dbReference>
<dbReference type="InterPro" id="IPR008932">
    <property type="entry name" value="Ribosomal_bL12_oligo"/>
</dbReference>
<keyword evidence="3" id="KW-0687">Ribonucleoprotein</keyword>
<keyword evidence="8" id="KW-1185">Reference proteome</keyword>
<evidence type="ECO:0000256" key="4">
    <source>
        <dbReference type="SAM" id="MobiDB-lite"/>
    </source>
</evidence>